<feature type="domain" description="HTH OST-type" evidence="9">
    <location>
        <begin position="3"/>
        <end position="76"/>
    </location>
</feature>
<feature type="compositionally biased region" description="Polar residues" evidence="7">
    <location>
        <begin position="138"/>
        <end position="153"/>
    </location>
</feature>
<organism evidence="10 11">
    <name type="scientific">Chanos chanos</name>
    <name type="common">Milkfish</name>
    <name type="synonym">Mugil chanos</name>
    <dbReference type="NCBI Taxonomy" id="29144"/>
    <lineage>
        <taxon>Eukaryota</taxon>
        <taxon>Metazoa</taxon>
        <taxon>Chordata</taxon>
        <taxon>Craniata</taxon>
        <taxon>Vertebrata</taxon>
        <taxon>Euteleostomi</taxon>
        <taxon>Actinopterygii</taxon>
        <taxon>Neopterygii</taxon>
        <taxon>Teleostei</taxon>
        <taxon>Ostariophysi</taxon>
        <taxon>Gonorynchiformes</taxon>
        <taxon>Chanidae</taxon>
        <taxon>Chanos</taxon>
    </lineage>
</organism>
<dbReference type="InterPro" id="IPR041966">
    <property type="entry name" value="LOTUS-like"/>
</dbReference>
<protein>
    <submittedName>
        <fullName evidence="11">Tudor domain-containing protein 7A</fullName>
    </submittedName>
</protein>
<dbReference type="InterPro" id="IPR035437">
    <property type="entry name" value="SNase_OB-fold_sf"/>
</dbReference>
<evidence type="ECO:0000313" key="10">
    <source>
        <dbReference type="Proteomes" id="UP000504632"/>
    </source>
</evidence>
<dbReference type="GO" id="GO:0030154">
    <property type="term" value="P:cell differentiation"/>
    <property type="evidence" value="ECO:0007669"/>
    <property type="project" value="UniProtKB-KW"/>
</dbReference>
<dbReference type="Gene3D" id="2.40.50.90">
    <property type="match status" value="3"/>
</dbReference>
<dbReference type="InParanoid" id="A0A6J2WJV4"/>
<evidence type="ECO:0000256" key="4">
    <source>
        <dbReference type="ARBA" id="ARBA00022782"/>
    </source>
</evidence>
<feature type="region of interest" description="Disordered" evidence="7">
    <location>
        <begin position="186"/>
        <end position="213"/>
    </location>
</feature>
<keyword evidence="6" id="KW-0694">RNA-binding</keyword>
<accession>A0A6J2WJV4</accession>
<keyword evidence="5" id="KW-0744">Spermatogenesis</keyword>
<feature type="domain" description="HTH OST-type" evidence="9">
    <location>
        <begin position="218"/>
        <end position="285"/>
    </location>
</feature>
<dbReference type="PANTHER" id="PTHR22948">
    <property type="entry name" value="TUDOR DOMAIN CONTAINING PROTEIN"/>
    <property type="match status" value="1"/>
</dbReference>
<feature type="region of interest" description="Disordered" evidence="7">
    <location>
        <begin position="118"/>
        <end position="153"/>
    </location>
</feature>
<dbReference type="SUPFAM" id="SSF63748">
    <property type="entry name" value="Tudor/PWWP/MBT"/>
    <property type="match status" value="3"/>
</dbReference>
<dbReference type="InterPro" id="IPR025605">
    <property type="entry name" value="OST-HTH/LOTUS_dom"/>
</dbReference>
<dbReference type="FunFam" id="3.30.420.610:FF:000008">
    <property type="entry name" value="Tudor domain-containing protein 7"/>
    <property type="match status" value="1"/>
</dbReference>
<sequence>MTDVDLVKKMLRAVLQSNKNGVSMARLQSDYRSLTGEFIPHKQMGHPTMEGFLRSIPSVVQMERSSVGEVVCFAAVCKETAHIAQLVARQRNSKKAGRSQLVNCQMRVKLSSPFVVNAKPRTSLRQPKRMGRSVRGGTFQSRGSRMSSHGNQQRQVYMTELPSTRSVISHSRSAPSNVQREVHLVSKNADQTTAGKQPKIAEKATKHKKSPPCAGSYDPLVVQNQLKQLLQKYSSGVWVSKLPQLYRDMFRQDLPGHVCKELENWTHVCSVEKPGCHNIVDRLVYPAKDSKPSSAPPSHKPPALVIPKSSLPINPKSPAPCTQTSLSPVAPTSPSSIRPRTPPPFTQRSPASPATVASDVKPKVRELLSKYTHGLWAQALPRLFQDAYKCVFPQRILDDLSLLADTCLVEYPMPDNRKKAILYALPSLQETQQRSVVRQLVVQSPGGPHVPPLLLPEEEHPSVLVVETCSADSVILRFVGEAYSQAQEAMEDAMLEHYSHESAARPVLEPVTGQLVAVSVEEVIRAQVQQVMGEKVKVYYVDHGYCEVVGRSKLLELHEEFLRLPFQASSCKLAGLEPFSRDPEVLKTLESLACGRILLAEILERTETPLVVLYDTSQEEDININSACLKALQEKSMDNPLLVNSTYVDVFPTNVCSDGTVFCQLPSRGRTKLKDVLEKVESFFLSQVTSTLLVSTPFCGQICLARYKGKWSRVEITNLHESRVLDILFVDLGLPASVEVIELREIPPPFLRELLAIPPQALKCCLADLGSEKGPWSPDAVLWLRDAVLSVSECSIKIARLDGAGLVHVYLFTSNTVQDLDKSVNLQLLSSDLWQRQREPPLPIQPLSPEMGDLPRLPPVDAASLPPLLELPQAGRNMDVYVSVACHPGYFVLQPWQDMYKLVVLMGEMVLHYNQQEEETPVPVERNQIYAAKVENSWHRVMVKGVLTNGLVAVYKLDYGKHELVSCNQLRPLLDEFRQLPFQSTPAQLAGVKQTQWSEEAAMVFRDHVEKRPLVAQFESVLEPSNPWERRAVVYLVDTSQEGRDVWIHEIMSEFVDELSKAA</sequence>
<dbReference type="InterPro" id="IPR050621">
    <property type="entry name" value="Tudor_domain_containing"/>
</dbReference>
<dbReference type="PROSITE" id="PS51644">
    <property type="entry name" value="HTH_OST"/>
    <property type="match status" value="3"/>
</dbReference>
<feature type="region of interest" description="Disordered" evidence="7">
    <location>
        <begin position="287"/>
        <end position="359"/>
    </location>
</feature>
<comment type="subcellular location">
    <subcellularLocation>
        <location evidence="1">Cytoplasm</location>
    </subcellularLocation>
</comment>
<dbReference type="AlphaFoldDB" id="A0A6J2WJV4"/>
<evidence type="ECO:0000259" key="8">
    <source>
        <dbReference type="PROSITE" id="PS50304"/>
    </source>
</evidence>
<evidence type="ECO:0000256" key="2">
    <source>
        <dbReference type="ARBA" id="ARBA00022490"/>
    </source>
</evidence>
<reference evidence="10" key="1">
    <citation type="submission" date="2024-06" db="UniProtKB">
        <authorList>
            <consortium name="RefSeq"/>
        </authorList>
    </citation>
    <scope>NUCLEOTIDE SEQUENCE [LARGE SCALE GENOMIC DNA]</scope>
</reference>
<dbReference type="CTD" id="406379"/>
<evidence type="ECO:0000313" key="11">
    <source>
        <dbReference type="RefSeq" id="XP_030643606.1"/>
    </source>
</evidence>
<keyword evidence="3" id="KW-0677">Repeat</keyword>
<reference evidence="11" key="2">
    <citation type="submission" date="2025-08" db="UniProtKB">
        <authorList>
            <consortium name="RefSeq"/>
        </authorList>
    </citation>
    <scope>IDENTIFICATION</scope>
</reference>
<dbReference type="Pfam" id="PF12872">
    <property type="entry name" value="OST-HTH"/>
    <property type="match status" value="2"/>
</dbReference>
<keyword evidence="4" id="KW-0221">Differentiation</keyword>
<feature type="domain" description="Tudor" evidence="8">
    <location>
        <begin position="696"/>
        <end position="753"/>
    </location>
</feature>
<evidence type="ECO:0000256" key="3">
    <source>
        <dbReference type="ARBA" id="ARBA00022737"/>
    </source>
</evidence>
<keyword evidence="2" id="KW-0963">Cytoplasm</keyword>
<name>A0A6J2WJV4_CHACN</name>
<evidence type="ECO:0000256" key="1">
    <source>
        <dbReference type="ARBA" id="ARBA00004496"/>
    </source>
</evidence>
<keyword evidence="10" id="KW-1185">Reference proteome</keyword>
<gene>
    <name evidence="11" type="primary">tdrd7a</name>
</gene>
<dbReference type="InterPro" id="IPR037978">
    <property type="entry name" value="TDRD7_LOTUS_3"/>
</dbReference>
<dbReference type="RefSeq" id="XP_030643606.1">
    <property type="nucleotide sequence ID" value="XM_030787746.1"/>
</dbReference>
<dbReference type="OrthoDB" id="10034606at2759"/>
<evidence type="ECO:0000256" key="7">
    <source>
        <dbReference type="SAM" id="MobiDB-lite"/>
    </source>
</evidence>
<dbReference type="Gene3D" id="3.30.420.610">
    <property type="entry name" value="LOTUS domain-like"/>
    <property type="match status" value="3"/>
</dbReference>
<dbReference type="PROSITE" id="PS50304">
    <property type="entry name" value="TUDOR"/>
    <property type="match status" value="1"/>
</dbReference>
<proteinExistence type="predicted"/>
<dbReference type="Gene3D" id="2.30.30.140">
    <property type="match status" value="3"/>
</dbReference>
<dbReference type="GeneID" id="115823717"/>
<dbReference type="CDD" id="cd09974">
    <property type="entry name" value="LOTUS_3_TDRD7"/>
    <property type="match status" value="1"/>
</dbReference>
<feature type="domain" description="HTH OST-type" evidence="9">
    <location>
        <begin position="356"/>
        <end position="426"/>
    </location>
</feature>
<dbReference type="SMART" id="SM00333">
    <property type="entry name" value="TUDOR"/>
    <property type="match status" value="3"/>
</dbReference>
<evidence type="ECO:0000256" key="5">
    <source>
        <dbReference type="ARBA" id="ARBA00022871"/>
    </source>
</evidence>
<evidence type="ECO:0000259" key="9">
    <source>
        <dbReference type="PROSITE" id="PS51644"/>
    </source>
</evidence>
<dbReference type="FunCoup" id="A0A6J2WJV4">
    <property type="interactions" value="25"/>
</dbReference>
<evidence type="ECO:0000256" key="6">
    <source>
        <dbReference type="ARBA" id="ARBA00022884"/>
    </source>
</evidence>
<dbReference type="Proteomes" id="UP000504632">
    <property type="component" value="Chromosome 11"/>
</dbReference>
<dbReference type="PANTHER" id="PTHR22948:SF14">
    <property type="entry name" value="TUDOR DOMAIN-CONTAINING PROTEIN 7"/>
    <property type="match status" value="1"/>
</dbReference>
<dbReference type="GO" id="GO:0007283">
    <property type="term" value="P:spermatogenesis"/>
    <property type="evidence" value="ECO:0007669"/>
    <property type="project" value="UniProtKB-KW"/>
</dbReference>
<dbReference type="InterPro" id="IPR002999">
    <property type="entry name" value="Tudor"/>
</dbReference>
<dbReference type="GO" id="GO:0003723">
    <property type="term" value="F:RNA binding"/>
    <property type="evidence" value="ECO:0007669"/>
    <property type="project" value="UniProtKB-KW"/>
</dbReference>
<dbReference type="GO" id="GO:0005737">
    <property type="term" value="C:cytoplasm"/>
    <property type="evidence" value="ECO:0007669"/>
    <property type="project" value="UniProtKB-SubCell"/>
</dbReference>
<dbReference type="Pfam" id="PF00567">
    <property type="entry name" value="TUDOR"/>
    <property type="match status" value="3"/>
</dbReference>